<evidence type="ECO:0000313" key="3">
    <source>
        <dbReference type="Proteomes" id="UP001302812"/>
    </source>
</evidence>
<accession>A0AAN6TNU3</accession>
<keyword evidence="3" id="KW-1185">Reference proteome</keyword>
<evidence type="ECO:0000313" key="2">
    <source>
        <dbReference type="EMBL" id="KAK4117867.1"/>
    </source>
</evidence>
<reference evidence="2" key="2">
    <citation type="submission" date="2023-05" db="EMBL/GenBank/DDBJ databases">
        <authorList>
            <consortium name="Lawrence Berkeley National Laboratory"/>
            <person name="Steindorff A."/>
            <person name="Hensen N."/>
            <person name="Bonometti L."/>
            <person name="Westerberg I."/>
            <person name="Brannstrom I.O."/>
            <person name="Guillou S."/>
            <person name="Cros-Aarteil S."/>
            <person name="Calhoun S."/>
            <person name="Haridas S."/>
            <person name="Kuo A."/>
            <person name="Mondo S."/>
            <person name="Pangilinan J."/>
            <person name="Riley R."/>
            <person name="Labutti K."/>
            <person name="Andreopoulos B."/>
            <person name="Lipzen A."/>
            <person name="Chen C."/>
            <person name="Yanf M."/>
            <person name="Daum C."/>
            <person name="Ng V."/>
            <person name="Clum A."/>
            <person name="Ohm R."/>
            <person name="Martin F."/>
            <person name="Silar P."/>
            <person name="Natvig D."/>
            <person name="Lalanne C."/>
            <person name="Gautier V."/>
            <person name="Ament-Velasquez S.L."/>
            <person name="Kruys A."/>
            <person name="Hutchinson M.I."/>
            <person name="Powell A.J."/>
            <person name="Barry K."/>
            <person name="Miller A.N."/>
            <person name="Grigoriev I.V."/>
            <person name="Debuchy R."/>
            <person name="Gladieux P."/>
            <person name="Thoren M.H."/>
            <person name="Johannesson H."/>
        </authorList>
    </citation>
    <scope>NUCLEOTIDE SEQUENCE</scope>
    <source>
        <strain evidence="2">CBS 508.74</strain>
    </source>
</reference>
<gene>
    <name evidence="2" type="ORF">N656DRAFT_774091</name>
</gene>
<dbReference type="AlphaFoldDB" id="A0AAN6TNU3"/>
<reference evidence="2" key="1">
    <citation type="journal article" date="2023" name="Mol. Phylogenet. Evol.">
        <title>Genome-scale phylogeny and comparative genomics of the fungal order Sordariales.</title>
        <authorList>
            <person name="Hensen N."/>
            <person name="Bonometti L."/>
            <person name="Westerberg I."/>
            <person name="Brannstrom I.O."/>
            <person name="Guillou S."/>
            <person name="Cros-Aarteil S."/>
            <person name="Calhoun S."/>
            <person name="Haridas S."/>
            <person name="Kuo A."/>
            <person name="Mondo S."/>
            <person name="Pangilinan J."/>
            <person name="Riley R."/>
            <person name="LaButti K."/>
            <person name="Andreopoulos B."/>
            <person name="Lipzen A."/>
            <person name="Chen C."/>
            <person name="Yan M."/>
            <person name="Daum C."/>
            <person name="Ng V."/>
            <person name="Clum A."/>
            <person name="Steindorff A."/>
            <person name="Ohm R.A."/>
            <person name="Martin F."/>
            <person name="Silar P."/>
            <person name="Natvig D.O."/>
            <person name="Lalanne C."/>
            <person name="Gautier V."/>
            <person name="Ament-Velasquez S.L."/>
            <person name="Kruys A."/>
            <person name="Hutchinson M.I."/>
            <person name="Powell A.J."/>
            <person name="Barry K."/>
            <person name="Miller A.N."/>
            <person name="Grigoriev I.V."/>
            <person name="Debuchy R."/>
            <person name="Gladieux P."/>
            <person name="Hiltunen Thoren M."/>
            <person name="Johannesson H."/>
        </authorList>
    </citation>
    <scope>NUCLEOTIDE SEQUENCE</scope>
    <source>
        <strain evidence="2">CBS 508.74</strain>
    </source>
</reference>
<evidence type="ECO:0000256" key="1">
    <source>
        <dbReference type="SAM" id="MobiDB-lite"/>
    </source>
</evidence>
<dbReference type="EMBL" id="MU853332">
    <property type="protein sequence ID" value="KAK4117867.1"/>
    <property type="molecule type" value="Genomic_DNA"/>
</dbReference>
<feature type="compositionally biased region" description="Pro residues" evidence="1">
    <location>
        <begin position="73"/>
        <end position="107"/>
    </location>
</feature>
<name>A0AAN6TNU3_9PEZI</name>
<protein>
    <submittedName>
        <fullName evidence="2">Uncharacterized protein</fullName>
    </submittedName>
</protein>
<dbReference type="RefSeq" id="XP_064675437.1">
    <property type="nucleotide sequence ID" value="XM_064814192.1"/>
</dbReference>
<feature type="compositionally biased region" description="Basic and acidic residues" evidence="1">
    <location>
        <begin position="9"/>
        <end position="19"/>
    </location>
</feature>
<proteinExistence type="predicted"/>
<organism evidence="2 3">
    <name type="scientific">Canariomyces notabilis</name>
    <dbReference type="NCBI Taxonomy" id="2074819"/>
    <lineage>
        <taxon>Eukaryota</taxon>
        <taxon>Fungi</taxon>
        <taxon>Dikarya</taxon>
        <taxon>Ascomycota</taxon>
        <taxon>Pezizomycotina</taxon>
        <taxon>Sordariomycetes</taxon>
        <taxon>Sordariomycetidae</taxon>
        <taxon>Sordariales</taxon>
        <taxon>Chaetomiaceae</taxon>
        <taxon>Canariomyces</taxon>
    </lineage>
</organism>
<dbReference type="GeneID" id="89938317"/>
<comment type="caution">
    <text evidence="2">The sequence shown here is derived from an EMBL/GenBank/DDBJ whole genome shotgun (WGS) entry which is preliminary data.</text>
</comment>
<feature type="region of interest" description="Disordered" evidence="1">
    <location>
        <begin position="1"/>
        <end position="107"/>
    </location>
</feature>
<dbReference type="Proteomes" id="UP001302812">
    <property type="component" value="Unassembled WGS sequence"/>
</dbReference>
<sequence length="107" mass="11023">MVMIGASEPEMHLDLDSETFHSLGGTSGGGYRPHPSPSPSPGHHKRNVLLYQLRIMIPGPDDDGGCLLVPASDPDPPKTPPGGGPGRPGPLGPQPPPNVPTPPPSPH</sequence>